<dbReference type="SFLD" id="SFLDG01129">
    <property type="entry name" value="C1.5:_HAD__Beta-PGM__Phosphata"/>
    <property type="match status" value="1"/>
</dbReference>
<comment type="similarity">
    <text evidence="2">Belongs to the HAD-like hydrolase superfamily. CbbY/CbbZ/Gph/YieH family.</text>
</comment>
<evidence type="ECO:0000256" key="3">
    <source>
        <dbReference type="ARBA" id="ARBA00022723"/>
    </source>
</evidence>
<comment type="cofactor">
    <cofactor evidence="1">
        <name>Mg(2+)</name>
        <dbReference type="ChEBI" id="CHEBI:18420"/>
    </cofactor>
</comment>
<dbReference type="InParanoid" id="A0A7X0JVD8"/>
<name>A0A7X0JVD8_9GAMM</name>
<dbReference type="GO" id="GO:0008967">
    <property type="term" value="F:phosphoglycolate phosphatase activity"/>
    <property type="evidence" value="ECO:0007669"/>
    <property type="project" value="UniProtKB-EC"/>
</dbReference>
<evidence type="ECO:0000313" key="5">
    <source>
        <dbReference type="EMBL" id="MBB6522972.1"/>
    </source>
</evidence>
<protein>
    <submittedName>
        <fullName evidence="5">Phosphoglycolate phosphatase</fullName>
        <ecNumber evidence="5">3.1.3.18</ecNumber>
    </submittedName>
</protein>
<dbReference type="EC" id="3.1.3.18" evidence="5"/>
<accession>A0A7X0JVD8</accession>
<dbReference type="InterPro" id="IPR023198">
    <property type="entry name" value="PGP-like_dom2"/>
</dbReference>
<dbReference type="NCBIfam" id="TIGR01509">
    <property type="entry name" value="HAD-SF-IA-v3"/>
    <property type="match status" value="1"/>
</dbReference>
<evidence type="ECO:0000256" key="4">
    <source>
        <dbReference type="ARBA" id="ARBA00022842"/>
    </source>
</evidence>
<dbReference type="EMBL" id="JACHHT010000002">
    <property type="protein sequence ID" value="MBB6522972.1"/>
    <property type="molecule type" value="Genomic_DNA"/>
</dbReference>
<proteinExistence type="inferred from homology"/>
<dbReference type="RefSeq" id="WP_166843216.1">
    <property type="nucleotide sequence ID" value="NZ_JAAONY010000002.1"/>
</dbReference>
<dbReference type="InterPro" id="IPR023214">
    <property type="entry name" value="HAD_sf"/>
</dbReference>
<dbReference type="Gene3D" id="3.40.50.1000">
    <property type="entry name" value="HAD superfamily/HAD-like"/>
    <property type="match status" value="1"/>
</dbReference>
<keyword evidence="5" id="KW-0378">Hydrolase</keyword>
<dbReference type="AlphaFoldDB" id="A0A7X0JVD8"/>
<reference evidence="5 6" key="1">
    <citation type="submission" date="2020-08" db="EMBL/GenBank/DDBJ databases">
        <title>Genomic Encyclopedia of Type Strains, Phase IV (KMG-IV): sequencing the most valuable type-strain genomes for metagenomic binning, comparative biology and taxonomic classification.</title>
        <authorList>
            <person name="Goeker M."/>
        </authorList>
    </citation>
    <scope>NUCLEOTIDE SEQUENCE [LARGE SCALE GENOMIC DNA]</scope>
    <source>
        <strain evidence="5 6">DSM 22368</strain>
    </source>
</reference>
<gene>
    <name evidence="5" type="ORF">HNR48_003257</name>
</gene>
<dbReference type="GO" id="GO:0046872">
    <property type="term" value="F:metal ion binding"/>
    <property type="evidence" value="ECO:0007669"/>
    <property type="project" value="UniProtKB-KW"/>
</dbReference>
<keyword evidence="6" id="KW-1185">Reference proteome</keyword>
<keyword evidence="3" id="KW-0479">Metal-binding</keyword>
<keyword evidence="4" id="KW-0460">Magnesium</keyword>
<dbReference type="Proteomes" id="UP000528457">
    <property type="component" value="Unassembled WGS sequence"/>
</dbReference>
<sequence>MLVIFDCDGVIVDSEIIAAQVFAEHLQGLDLNVTPEECFARFKGYSMKTCMKELVEMLGGPIPEHFLRGMQAETFARFESELKAISGIEHAISGVERDGWRTCIASGGSHSKMRVTLGKVGLWEHFEGRIYSAVDVVNGKPAPDIFLYAAEQEAVAPERCVVIEDSQAGVEAALAAEMPVFFYDPQEEGLRDKALLAHDRVYPFCQMAQLPALLKMM</sequence>
<comment type="caution">
    <text evidence="5">The sequence shown here is derived from an EMBL/GenBank/DDBJ whole genome shotgun (WGS) entry which is preliminary data.</text>
</comment>
<dbReference type="SUPFAM" id="SSF56784">
    <property type="entry name" value="HAD-like"/>
    <property type="match status" value="1"/>
</dbReference>
<dbReference type="PANTHER" id="PTHR46193:SF10">
    <property type="entry name" value="6-PHOSPHOGLUCONATE PHOSPHATASE"/>
    <property type="match status" value="1"/>
</dbReference>
<dbReference type="SFLD" id="SFLDS00003">
    <property type="entry name" value="Haloacid_Dehalogenase"/>
    <property type="match status" value="1"/>
</dbReference>
<dbReference type="PANTHER" id="PTHR46193">
    <property type="entry name" value="6-PHOSPHOGLUCONATE PHOSPHATASE"/>
    <property type="match status" value="1"/>
</dbReference>
<evidence type="ECO:0000313" key="6">
    <source>
        <dbReference type="Proteomes" id="UP000528457"/>
    </source>
</evidence>
<organism evidence="5 6">
    <name type="scientific">Pseudoteredinibacter isoporae</name>
    <dbReference type="NCBI Taxonomy" id="570281"/>
    <lineage>
        <taxon>Bacteria</taxon>
        <taxon>Pseudomonadati</taxon>
        <taxon>Pseudomonadota</taxon>
        <taxon>Gammaproteobacteria</taxon>
        <taxon>Cellvibrionales</taxon>
        <taxon>Cellvibrionaceae</taxon>
        <taxon>Pseudoteredinibacter</taxon>
    </lineage>
</organism>
<dbReference type="InterPro" id="IPR006439">
    <property type="entry name" value="HAD-SF_hydro_IA"/>
</dbReference>
<dbReference type="Gene3D" id="1.10.150.240">
    <property type="entry name" value="Putative phosphatase, domain 2"/>
    <property type="match status" value="1"/>
</dbReference>
<evidence type="ECO:0000256" key="2">
    <source>
        <dbReference type="ARBA" id="ARBA00006171"/>
    </source>
</evidence>
<evidence type="ECO:0000256" key="1">
    <source>
        <dbReference type="ARBA" id="ARBA00001946"/>
    </source>
</evidence>
<dbReference type="InterPro" id="IPR051600">
    <property type="entry name" value="Beta-PGM-like"/>
</dbReference>
<dbReference type="Pfam" id="PF00702">
    <property type="entry name" value="Hydrolase"/>
    <property type="match status" value="1"/>
</dbReference>
<dbReference type="InterPro" id="IPR036412">
    <property type="entry name" value="HAD-like_sf"/>
</dbReference>